<comment type="caution">
    <text evidence="1">The sequence shown here is derived from an EMBL/GenBank/DDBJ whole genome shotgun (WGS) entry which is preliminary data.</text>
</comment>
<name>A0A2S7XNL6_9GAMM</name>
<reference evidence="1 2" key="1">
    <citation type="submission" date="2018-01" db="EMBL/GenBank/DDBJ databases">
        <title>The complete genome sequence of Chromatium okenii LaCa, a purple sulfur bacterium with a turbulent life.</title>
        <authorList>
            <person name="Luedin S.M."/>
            <person name="Liechti N."/>
            <person name="Storelli N."/>
            <person name="Danza F."/>
            <person name="Wittwer M."/>
            <person name="Pothier J.F."/>
            <person name="Tonolla M.A."/>
        </authorList>
    </citation>
    <scope>NUCLEOTIDE SEQUENCE [LARGE SCALE GENOMIC DNA]</scope>
    <source>
        <strain evidence="1 2">LaCa</strain>
    </source>
</reference>
<proteinExistence type="predicted"/>
<evidence type="ECO:0000313" key="1">
    <source>
        <dbReference type="EMBL" id="PQJ95329.1"/>
    </source>
</evidence>
<accession>A0A2S7XNL6</accession>
<gene>
    <name evidence="1" type="ORF">CXB77_13915</name>
</gene>
<evidence type="ECO:0000313" key="2">
    <source>
        <dbReference type="Proteomes" id="UP000239936"/>
    </source>
</evidence>
<protein>
    <submittedName>
        <fullName evidence="1">DUF29 domain-containing protein</fullName>
    </submittedName>
</protein>
<dbReference type="AlphaFoldDB" id="A0A2S7XNL6"/>
<dbReference type="RefSeq" id="WP_105074370.1">
    <property type="nucleotide sequence ID" value="NZ_JAFLKP010000134.1"/>
</dbReference>
<keyword evidence="2" id="KW-1185">Reference proteome</keyword>
<dbReference type="Gene3D" id="1.20.1220.20">
    <property type="entry name" value="Uncharcterised protein PF01724"/>
    <property type="match status" value="1"/>
</dbReference>
<dbReference type="InterPro" id="IPR002636">
    <property type="entry name" value="DUF29"/>
</dbReference>
<sequence length="161" mass="18950">MTELSMLYEKDYSAWAQRNAELLRSRNYAELDIEHLVEELSDMSKTERRELQSRLLTLLAHLLKWEYQYQTLSERWREFDGRSWRMTIIEQRKKIAVLLRQSPGLQSVLTDTIAAAYPDAVDLAHRETRLPLKTFPTSCPYSVAQIFNDDYPMDASNTSEE</sequence>
<dbReference type="PANTHER" id="PTHR34235">
    <property type="entry name" value="SLR1203 PROTEIN-RELATED"/>
    <property type="match status" value="1"/>
</dbReference>
<dbReference type="Pfam" id="PF01724">
    <property type="entry name" value="DUF29"/>
    <property type="match status" value="1"/>
</dbReference>
<dbReference type="EMBL" id="PPGH01000037">
    <property type="protein sequence ID" value="PQJ95329.1"/>
    <property type="molecule type" value="Genomic_DNA"/>
</dbReference>
<dbReference type="OrthoDB" id="5768145at2"/>
<organism evidence="1 2">
    <name type="scientific">Chromatium okenii</name>
    <dbReference type="NCBI Taxonomy" id="61644"/>
    <lineage>
        <taxon>Bacteria</taxon>
        <taxon>Pseudomonadati</taxon>
        <taxon>Pseudomonadota</taxon>
        <taxon>Gammaproteobacteria</taxon>
        <taxon>Chromatiales</taxon>
        <taxon>Chromatiaceae</taxon>
        <taxon>Chromatium</taxon>
    </lineage>
</organism>
<dbReference type="Proteomes" id="UP000239936">
    <property type="component" value="Unassembled WGS sequence"/>
</dbReference>